<evidence type="ECO:0000256" key="1">
    <source>
        <dbReference type="SAM" id="MobiDB-lite"/>
    </source>
</evidence>
<dbReference type="InterPro" id="IPR029044">
    <property type="entry name" value="Nucleotide-diphossugar_trans"/>
</dbReference>
<feature type="compositionally biased region" description="Basic residues" evidence="1">
    <location>
        <begin position="152"/>
        <end position="167"/>
    </location>
</feature>
<dbReference type="Proteomes" id="UP001363151">
    <property type="component" value="Unassembled WGS sequence"/>
</dbReference>
<name>A0ABR1GBQ8_AURAN</name>
<evidence type="ECO:0000313" key="4">
    <source>
        <dbReference type="Proteomes" id="UP001363151"/>
    </source>
</evidence>
<dbReference type="Gene3D" id="3.90.550.10">
    <property type="entry name" value="Spore Coat Polysaccharide Biosynthesis Protein SpsA, Chain A"/>
    <property type="match status" value="1"/>
</dbReference>
<accession>A0ABR1GBQ8</accession>
<gene>
    <name evidence="3" type="ORF">SO694_000011071</name>
</gene>
<dbReference type="Pfam" id="PF00535">
    <property type="entry name" value="Glycos_transf_2"/>
    <property type="match status" value="1"/>
</dbReference>
<keyword evidence="4" id="KW-1185">Reference proteome</keyword>
<feature type="compositionally biased region" description="Basic residues" evidence="1">
    <location>
        <begin position="79"/>
        <end position="92"/>
    </location>
</feature>
<feature type="domain" description="Glycosyltransferase 2-like" evidence="2">
    <location>
        <begin position="214"/>
        <end position="313"/>
    </location>
</feature>
<dbReference type="EMBL" id="JBBJCI010000035">
    <property type="protein sequence ID" value="KAK7253521.1"/>
    <property type="molecule type" value="Genomic_DNA"/>
</dbReference>
<dbReference type="InterPro" id="IPR001173">
    <property type="entry name" value="Glyco_trans_2-like"/>
</dbReference>
<feature type="region of interest" description="Disordered" evidence="1">
    <location>
        <begin position="79"/>
        <end position="183"/>
    </location>
</feature>
<evidence type="ECO:0000313" key="3">
    <source>
        <dbReference type="EMBL" id="KAK7253521.1"/>
    </source>
</evidence>
<sequence length="473" mass="51296">MAAAAKVSITVVSGEREALKLTVKGSLSMGAVSSKYEKWLAKKTGRPQAVRLEHLDGAAVDLYGAAAALDGQAVRVVCSRRRPKKRPRRPRSARAVGEEVARGAGRSPAPVVDPLPPAPAMNDPRVDAPPPAPAVAAPPPAPATAPPPAARARARAAARRAGKKKMGLKGAVGRGARRPTKKEKYARELERLAADYPETCGARTTRRARGGGTHARLELVVLDTGDAPSPFFSGDPAATADARVRYAHRPGGAYDDDATGAKRNELVQKARGAVVVQFDDDDVYTPRYVERVLSAMRGAGAALFKLSAWKWFDAARAAKPDADDAKLLHWYDNERDKTTGYCANYTAAGWHSRKWGYGFSFAFDRAVALRHPFPPTYLGEDYDFVMELLAARVPVVAYRDDPDDSVVLHVLHNNNSSVVAKHETFPLSDLDATFETPIGATIRDMRRARAFDTELSSYVSLARKARYEEGEFK</sequence>
<organism evidence="3 4">
    <name type="scientific">Aureococcus anophagefferens</name>
    <name type="common">Harmful bloom alga</name>
    <dbReference type="NCBI Taxonomy" id="44056"/>
    <lineage>
        <taxon>Eukaryota</taxon>
        <taxon>Sar</taxon>
        <taxon>Stramenopiles</taxon>
        <taxon>Ochrophyta</taxon>
        <taxon>Pelagophyceae</taxon>
        <taxon>Pelagomonadales</taxon>
        <taxon>Pelagomonadaceae</taxon>
        <taxon>Aureococcus</taxon>
    </lineage>
</organism>
<comment type="caution">
    <text evidence="3">The sequence shown here is derived from an EMBL/GenBank/DDBJ whole genome shotgun (WGS) entry which is preliminary data.</text>
</comment>
<protein>
    <recommendedName>
        <fullName evidence="2">Glycosyltransferase 2-like domain-containing protein</fullName>
    </recommendedName>
</protein>
<dbReference type="SUPFAM" id="SSF53448">
    <property type="entry name" value="Nucleotide-diphospho-sugar transferases"/>
    <property type="match status" value="1"/>
</dbReference>
<proteinExistence type="predicted"/>
<reference evidence="3 4" key="1">
    <citation type="submission" date="2024-03" db="EMBL/GenBank/DDBJ databases">
        <title>Aureococcus anophagefferens CCMP1851 and Kratosvirus quantuckense: Draft genome of a second virus-susceptible host strain in the model system.</title>
        <authorList>
            <person name="Chase E."/>
            <person name="Truchon A.R."/>
            <person name="Schepens W."/>
            <person name="Wilhelm S.W."/>
        </authorList>
    </citation>
    <scope>NUCLEOTIDE SEQUENCE [LARGE SCALE GENOMIC DNA]</scope>
    <source>
        <strain evidence="3 4">CCMP1851</strain>
    </source>
</reference>
<feature type="compositionally biased region" description="Pro residues" evidence="1">
    <location>
        <begin position="127"/>
        <end position="149"/>
    </location>
</feature>
<evidence type="ECO:0000259" key="2">
    <source>
        <dbReference type="Pfam" id="PF00535"/>
    </source>
</evidence>